<sequence length="48" mass="5806">MEQAFYWCNVSGTNKRVKDNYTQMRYTSPEGKRKIQQKKIKVSYERSV</sequence>
<accession>A0A8S5SWV9</accession>
<reference evidence="1" key="1">
    <citation type="journal article" date="2021" name="Proc. Natl. Acad. Sci. U.S.A.">
        <title>A Catalog of Tens of Thousands of Viruses from Human Metagenomes Reveals Hidden Associations with Chronic Diseases.</title>
        <authorList>
            <person name="Tisza M.J."/>
            <person name="Buck C.B."/>
        </authorList>
    </citation>
    <scope>NUCLEOTIDE SEQUENCE</scope>
    <source>
        <strain evidence="1">CtZHD14</strain>
    </source>
</reference>
<proteinExistence type="predicted"/>
<dbReference type="EMBL" id="BK032687">
    <property type="protein sequence ID" value="DAF55267.1"/>
    <property type="molecule type" value="Genomic_DNA"/>
</dbReference>
<name>A0A8S5SWV9_9CAUD</name>
<evidence type="ECO:0000313" key="1">
    <source>
        <dbReference type="EMBL" id="DAF55267.1"/>
    </source>
</evidence>
<protein>
    <submittedName>
        <fullName evidence="1">Uncharacterized protein</fullName>
    </submittedName>
</protein>
<organism evidence="1">
    <name type="scientific">Siphoviridae sp. ctZHD14</name>
    <dbReference type="NCBI Taxonomy" id="2827891"/>
    <lineage>
        <taxon>Viruses</taxon>
        <taxon>Duplodnaviria</taxon>
        <taxon>Heunggongvirae</taxon>
        <taxon>Uroviricota</taxon>
        <taxon>Caudoviricetes</taxon>
    </lineage>
</organism>